<evidence type="ECO:0000259" key="1">
    <source>
        <dbReference type="Pfam" id="PF13456"/>
    </source>
</evidence>
<evidence type="ECO:0000313" key="2">
    <source>
        <dbReference type="EMBL" id="CEM23880.1"/>
    </source>
</evidence>
<dbReference type="GO" id="GO:0004523">
    <property type="term" value="F:RNA-DNA hybrid ribonuclease activity"/>
    <property type="evidence" value="ECO:0007669"/>
    <property type="project" value="InterPro"/>
</dbReference>
<accession>A0A0G4G6J8</accession>
<dbReference type="Pfam" id="PF13456">
    <property type="entry name" value="RVT_3"/>
    <property type="match status" value="1"/>
</dbReference>
<dbReference type="SUPFAM" id="SSF53098">
    <property type="entry name" value="Ribonuclease H-like"/>
    <property type="match status" value="1"/>
</dbReference>
<proteinExistence type="predicted"/>
<dbReference type="GO" id="GO:0003676">
    <property type="term" value="F:nucleic acid binding"/>
    <property type="evidence" value="ECO:0007669"/>
    <property type="project" value="InterPro"/>
</dbReference>
<dbReference type="InterPro" id="IPR012337">
    <property type="entry name" value="RNaseH-like_sf"/>
</dbReference>
<reference evidence="2" key="1">
    <citation type="submission" date="2014-11" db="EMBL/GenBank/DDBJ databases">
        <authorList>
            <person name="Otto D Thomas"/>
            <person name="Naeem Raeece"/>
        </authorList>
    </citation>
    <scope>NUCLEOTIDE SEQUENCE</scope>
</reference>
<dbReference type="PANTHER" id="PTHR48475">
    <property type="entry name" value="RIBONUCLEASE H"/>
    <property type="match status" value="1"/>
</dbReference>
<dbReference type="Gene3D" id="3.30.420.10">
    <property type="entry name" value="Ribonuclease H-like superfamily/Ribonuclease H"/>
    <property type="match status" value="1"/>
</dbReference>
<feature type="domain" description="RNase H type-1" evidence="1">
    <location>
        <begin position="37"/>
        <end position="122"/>
    </location>
</feature>
<gene>
    <name evidence="2" type="ORF">Cvel_20405</name>
</gene>
<dbReference type="PANTHER" id="PTHR48475:SF1">
    <property type="entry name" value="RNASE H TYPE-1 DOMAIN-CONTAINING PROTEIN"/>
    <property type="match status" value="1"/>
</dbReference>
<dbReference type="InterPro" id="IPR002156">
    <property type="entry name" value="RNaseH_domain"/>
</dbReference>
<dbReference type="AlphaFoldDB" id="A0A0G4G6J8"/>
<dbReference type="VEuPathDB" id="CryptoDB:Cvel_20405"/>
<dbReference type="CDD" id="cd09279">
    <property type="entry name" value="RNase_HI_like"/>
    <property type="match status" value="1"/>
</dbReference>
<name>A0A0G4G6J8_9ALVE</name>
<dbReference type="InterPro" id="IPR036397">
    <property type="entry name" value="RNaseH_sf"/>
</dbReference>
<protein>
    <recommendedName>
        <fullName evidence="1">RNase H type-1 domain-containing protein</fullName>
    </recommendedName>
</protein>
<sequence>MDRAEGCIERGRGRRSRRSAAYREEIQSVGRPVHFAVAEYMALVDALLELSVEPQASSFPLVIYGDSELVVKQVNGEYKVNNKRLKRLHQLCRYLMTRFQSVQLVHCAREGNASADGLATEAAQKALSEIEKIMWRPCLAGKLDASIDGSAPVFASHDVFALGNSPVCMVDLGTLLSLPSRSSLQRLEPSEVEIVRAKLDMSVVGVVRSFGPVKFESYEGEQATVVFDVAYVIENFAVPLHIPIAELLHTGVISGDWGISGRYRLPDGLGNPHASNAYWKSEVHFFPF</sequence>
<organism evidence="2">
    <name type="scientific">Chromera velia CCMP2878</name>
    <dbReference type="NCBI Taxonomy" id="1169474"/>
    <lineage>
        <taxon>Eukaryota</taxon>
        <taxon>Sar</taxon>
        <taxon>Alveolata</taxon>
        <taxon>Colpodellida</taxon>
        <taxon>Chromeraceae</taxon>
        <taxon>Chromera</taxon>
    </lineage>
</organism>
<dbReference type="EMBL" id="CDMZ01000912">
    <property type="protein sequence ID" value="CEM23880.1"/>
    <property type="molecule type" value="Genomic_DNA"/>
</dbReference>